<protein>
    <submittedName>
        <fullName evidence="1">Uncharacterized protein</fullName>
    </submittedName>
</protein>
<accession>A0ABT3ZJZ0</accession>
<evidence type="ECO:0000313" key="2">
    <source>
        <dbReference type="Proteomes" id="UP001082899"/>
    </source>
</evidence>
<organism evidence="1 2">
    <name type="scientific">Robbsia betulipollinis</name>
    <dbReference type="NCBI Taxonomy" id="2981849"/>
    <lineage>
        <taxon>Bacteria</taxon>
        <taxon>Pseudomonadati</taxon>
        <taxon>Pseudomonadota</taxon>
        <taxon>Betaproteobacteria</taxon>
        <taxon>Burkholderiales</taxon>
        <taxon>Burkholderiaceae</taxon>
        <taxon>Robbsia</taxon>
    </lineage>
</organism>
<dbReference type="RefSeq" id="WP_267845621.1">
    <property type="nucleotide sequence ID" value="NZ_JAPMXC010000001.1"/>
</dbReference>
<name>A0ABT3ZJZ0_9BURK</name>
<evidence type="ECO:0000313" key="1">
    <source>
        <dbReference type="EMBL" id="MCY0386283.1"/>
    </source>
</evidence>
<dbReference type="Proteomes" id="UP001082899">
    <property type="component" value="Unassembled WGS sequence"/>
</dbReference>
<sequence>MQRDDERLVMFFDIKVTTYTSLGRAGKLMGLKAHTLADLFKIVKKLRAADDLLSMKNRKSTELCYLADLRFEELEFLILLINRSDKAAPNLVLSDPMRRERREIIKRRDEGADFSAHMTISLAPVAPQTAVSTVKCNG</sequence>
<keyword evidence="2" id="KW-1185">Reference proteome</keyword>
<gene>
    <name evidence="1" type="ORF">OVY01_03275</name>
</gene>
<reference evidence="1" key="1">
    <citation type="submission" date="2022-11" db="EMBL/GenBank/DDBJ databases">
        <title>Robbsia betulipollinis sp. nov., isolated from pollen of birch (Betula pendula).</title>
        <authorList>
            <person name="Shi H."/>
            <person name="Ambika Manirajan B."/>
            <person name="Ratering S."/>
            <person name="Geissler-Plaum R."/>
            <person name="Schnell S."/>
        </authorList>
    </citation>
    <scope>NUCLEOTIDE SEQUENCE</scope>
    <source>
        <strain evidence="1">Bb-Pol-6</strain>
    </source>
</reference>
<comment type="caution">
    <text evidence="1">The sequence shown here is derived from an EMBL/GenBank/DDBJ whole genome shotgun (WGS) entry which is preliminary data.</text>
</comment>
<proteinExistence type="predicted"/>
<dbReference type="EMBL" id="JAPMXC010000001">
    <property type="protein sequence ID" value="MCY0386283.1"/>
    <property type="molecule type" value="Genomic_DNA"/>
</dbReference>